<reference evidence="2" key="1">
    <citation type="journal article" date="2023" name="Science">
        <title>Genome structures resolve the early diversification of teleost fishes.</title>
        <authorList>
            <person name="Parey E."/>
            <person name="Louis A."/>
            <person name="Montfort J."/>
            <person name="Bouchez O."/>
            <person name="Roques C."/>
            <person name="Iampietro C."/>
            <person name="Lluch J."/>
            <person name="Castinel A."/>
            <person name="Donnadieu C."/>
            <person name="Desvignes T."/>
            <person name="Floi Bucao C."/>
            <person name="Jouanno E."/>
            <person name="Wen M."/>
            <person name="Mejri S."/>
            <person name="Dirks R."/>
            <person name="Jansen H."/>
            <person name="Henkel C."/>
            <person name="Chen W.J."/>
            <person name="Zahm M."/>
            <person name="Cabau C."/>
            <person name="Klopp C."/>
            <person name="Thompson A.W."/>
            <person name="Robinson-Rechavi M."/>
            <person name="Braasch I."/>
            <person name="Lecointre G."/>
            <person name="Bobe J."/>
            <person name="Postlethwait J.H."/>
            <person name="Berthelot C."/>
            <person name="Roest Crollius H."/>
            <person name="Guiguen Y."/>
        </authorList>
    </citation>
    <scope>NUCLEOTIDE SEQUENCE</scope>
    <source>
        <strain evidence="2">WJC10195</strain>
    </source>
</reference>
<protein>
    <submittedName>
        <fullName evidence="2">Uncharacterized protein</fullName>
    </submittedName>
</protein>
<dbReference type="EMBL" id="JAINUF010000006">
    <property type="protein sequence ID" value="KAJ8357096.1"/>
    <property type="molecule type" value="Genomic_DNA"/>
</dbReference>
<sequence length="69" mass="7615">MSSKVGILHQDTLTRLHHSRMLQRAVTMAPGSLDRPIRLKTGGGNPTRPEQTNTGNATEIIIRISRTKP</sequence>
<evidence type="ECO:0000313" key="3">
    <source>
        <dbReference type="Proteomes" id="UP001152622"/>
    </source>
</evidence>
<organism evidence="2 3">
    <name type="scientific">Synaphobranchus kaupii</name>
    <name type="common">Kaup's arrowtooth eel</name>
    <dbReference type="NCBI Taxonomy" id="118154"/>
    <lineage>
        <taxon>Eukaryota</taxon>
        <taxon>Metazoa</taxon>
        <taxon>Chordata</taxon>
        <taxon>Craniata</taxon>
        <taxon>Vertebrata</taxon>
        <taxon>Euteleostomi</taxon>
        <taxon>Actinopterygii</taxon>
        <taxon>Neopterygii</taxon>
        <taxon>Teleostei</taxon>
        <taxon>Anguilliformes</taxon>
        <taxon>Synaphobranchidae</taxon>
        <taxon>Synaphobranchus</taxon>
    </lineage>
</organism>
<gene>
    <name evidence="2" type="ORF">SKAU_G00198900</name>
</gene>
<evidence type="ECO:0000313" key="2">
    <source>
        <dbReference type="EMBL" id="KAJ8357096.1"/>
    </source>
</evidence>
<evidence type="ECO:0000256" key="1">
    <source>
        <dbReference type="SAM" id="MobiDB-lite"/>
    </source>
</evidence>
<keyword evidence="3" id="KW-1185">Reference proteome</keyword>
<proteinExistence type="predicted"/>
<feature type="region of interest" description="Disordered" evidence="1">
    <location>
        <begin position="32"/>
        <end position="69"/>
    </location>
</feature>
<comment type="caution">
    <text evidence="2">The sequence shown here is derived from an EMBL/GenBank/DDBJ whole genome shotgun (WGS) entry which is preliminary data.</text>
</comment>
<dbReference type="AlphaFoldDB" id="A0A9Q1FF58"/>
<name>A0A9Q1FF58_SYNKA</name>
<accession>A0A9Q1FF58</accession>
<feature type="compositionally biased region" description="Polar residues" evidence="1">
    <location>
        <begin position="48"/>
        <end position="57"/>
    </location>
</feature>
<dbReference type="Proteomes" id="UP001152622">
    <property type="component" value="Chromosome 6"/>
</dbReference>